<proteinExistence type="predicted"/>
<dbReference type="InterPro" id="IPR001296">
    <property type="entry name" value="Glyco_trans_1"/>
</dbReference>
<evidence type="ECO:0000259" key="4">
    <source>
        <dbReference type="Pfam" id="PF00534"/>
    </source>
</evidence>
<dbReference type="PANTHER" id="PTHR12526">
    <property type="entry name" value="GLYCOSYLTRANSFERASE"/>
    <property type="match status" value="1"/>
</dbReference>
<evidence type="ECO:0000256" key="1">
    <source>
        <dbReference type="ARBA" id="ARBA00021292"/>
    </source>
</evidence>
<keyword evidence="2 5" id="KW-0808">Transferase</keyword>
<dbReference type="SUPFAM" id="SSF53756">
    <property type="entry name" value="UDP-Glycosyltransferase/glycogen phosphorylase"/>
    <property type="match status" value="1"/>
</dbReference>
<dbReference type="Pfam" id="PF00534">
    <property type="entry name" value="Glycos_transf_1"/>
    <property type="match status" value="1"/>
</dbReference>
<dbReference type="RefSeq" id="WP_120675064.1">
    <property type="nucleotide sequence ID" value="NZ_RBAL01000001.1"/>
</dbReference>
<dbReference type="OrthoDB" id="570545at2"/>
<dbReference type="PANTHER" id="PTHR12526:SF627">
    <property type="entry name" value="D-RHAMNOSYLTRANSFERASE WBPZ"/>
    <property type="match status" value="1"/>
</dbReference>
<evidence type="ECO:0000256" key="2">
    <source>
        <dbReference type="ARBA" id="ARBA00022679"/>
    </source>
</evidence>
<evidence type="ECO:0000313" key="5">
    <source>
        <dbReference type="EMBL" id="RKN47168.1"/>
    </source>
</evidence>
<feature type="compositionally biased region" description="Basic and acidic residues" evidence="3">
    <location>
        <begin position="383"/>
        <end position="396"/>
    </location>
</feature>
<feature type="compositionally biased region" description="Low complexity" evidence="3">
    <location>
        <begin position="424"/>
        <end position="438"/>
    </location>
</feature>
<feature type="region of interest" description="Disordered" evidence="3">
    <location>
        <begin position="383"/>
        <end position="438"/>
    </location>
</feature>
<reference evidence="5 6" key="1">
    <citation type="journal article" date="2014" name="Int. J. Syst. Evol. Microbiol.">
        <title>Streptomyces hoynatensis sp. nov., isolated from deep marine sediment.</title>
        <authorList>
            <person name="Veyisoglu A."/>
            <person name="Sahin N."/>
        </authorList>
    </citation>
    <scope>NUCLEOTIDE SEQUENCE [LARGE SCALE GENOMIC DNA]</scope>
    <source>
        <strain evidence="5 6">KCTC 29097</strain>
    </source>
</reference>
<sequence>MKIVFLLNNAYGIGGTIRSVGNLSAALAARGHEVRVASLYRHRDVPSLGFHPDVTVEPLIDLREGVALPPAGARPSELFAQARMDFGSTPPSLLSDRLVAEYLAGTDAEVVISTRPTLNAYLARFGDPRRHLRIGQEHLTLRARKQPVRALQLPAAAVLDAFVPVSEADAAAYRDALPAAATRVLCIPNCSPTPAVAPATGDSTTIVAAGRLVPVKRYDRLIDAFAKVAPEFPEWDLRIYGRGPVKDALRRRIEEHGLYDRARLMGAASPIEAEWVKGAIAAVSSDVESFGLTLVEAMACGVPVVSTDCPHGPREILTEGEDGLLTPLDGGSEAFADALRRLMADPALRRRMGAAGLRSAARYRPETIARRYEELFAALLADRPRPRSGPRGEGRGRPGAGGLAGLRGLRGLRRLVGGGRPRGTRQAPPAQRPRPAARPLARVACTADGGLTVSALPPAGELRLRLRQDPRGREVRVPVGKDGTATLSRASLTLEEGRWDVFAGAKPKRVGARLVERAALVGTPPTVDERGVSAWIPYVTAHGNLSLRTWLRPAHAEVADVVVGSEEVRITAALLTTEPPAPERVRAVAAPRGQTDGEIGLAVRPLAAPGLFSLVLRQADVPDEGRWDLRLCLPDGALVPLGRIGGDIPDRKKIDVLPSPGPRLRLYFSTSNDLALSRAAKEAAGAEGEDGA</sequence>
<evidence type="ECO:0000313" key="6">
    <source>
        <dbReference type="Proteomes" id="UP000272474"/>
    </source>
</evidence>
<dbReference type="GO" id="GO:0016757">
    <property type="term" value="F:glycosyltransferase activity"/>
    <property type="evidence" value="ECO:0007669"/>
    <property type="project" value="InterPro"/>
</dbReference>
<dbReference type="AlphaFoldDB" id="A0A3A9ZFQ2"/>
<dbReference type="CDD" id="cd03820">
    <property type="entry name" value="GT4_AmsD-like"/>
    <property type="match status" value="1"/>
</dbReference>
<dbReference type="Gene3D" id="3.40.50.2000">
    <property type="entry name" value="Glycogen Phosphorylase B"/>
    <property type="match status" value="2"/>
</dbReference>
<name>A0A3A9ZFQ2_9ACTN</name>
<organism evidence="5 6">
    <name type="scientific">Streptomyces hoynatensis</name>
    <dbReference type="NCBI Taxonomy" id="1141874"/>
    <lineage>
        <taxon>Bacteria</taxon>
        <taxon>Bacillati</taxon>
        <taxon>Actinomycetota</taxon>
        <taxon>Actinomycetes</taxon>
        <taxon>Kitasatosporales</taxon>
        <taxon>Streptomycetaceae</taxon>
        <taxon>Streptomyces</taxon>
    </lineage>
</organism>
<dbReference type="EMBL" id="RBAL01000001">
    <property type="protein sequence ID" value="RKN47168.1"/>
    <property type="molecule type" value="Genomic_DNA"/>
</dbReference>
<dbReference type="Proteomes" id="UP000272474">
    <property type="component" value="Unassembled WGS sequence"/>
</dbReference>
<accession>A0A3A9ZFQ2</accession>
<feature type="domain" description="Glycosyl transferase family 1" evidence="4">
    <location>
        <begin position="201"/>
        <end position="356"/>
    </location>
</feature>
<protein>
    <recommendedName>
        <fullName evidence="1">D-inositol 3-phosphate glycosyltransferase</fullName>
    </recommendedName>
</protein>
<evidence type="ECO:0000256" key="3">
    <source>
        <dbReference type="SAM" id="MobiDB-lite"/>
    </source>
</evidence>
<comment type="caution">
    <text evidence="5">The sequence shown here is derived from an EMBL/GenBank/DDBJ whole genome shotgun (WGS) entry which is preliminary data.</text>
</comment>
<keyword evidence="6" id="KW-1185">Reference proteome</keyword>
<gene>
    <name evidence="5" type="ORF">D7294_03080</name>
</gene>